<gene>
    <name evidence="2" type="ORF">EKD16_06680</name>
</gene>
<dbReference type="Gene3D" id="1.10.260.40">
    <property type="entry name" value="lambda repressor-like DNA-binding domains"/>
    <property type="match status" value="1"/>
</dbReference>
<dbReference type="Pfam" id="PF13560">
    <property type="entry name" value="HTH_31"/>
    <property type="match status" value="1"/>
</dbReference>
<dbReference type="EMBL" id="CP036455">
    <property type="protein sequence ID" value="QBI53133.1"/>
    <property type="molecule type" value="Genomic_DNA"/>
</dbReference>
<dbReference type="Proteomes" id="UP000292235">
    <property type="component" value="Chromosome"/>
</dbReference>
<protein>
    <recommendedName>
        <fullName evidence="1">HTH cro/C1-type domain-containing protein</fullName>
    </recommendedName>
</protein>
<dbReference type="InterPro" id="IPR001387">
    <property type="entry name" value="Cro/C1-type_HTH"/>
</dbReference>
<keyword evidence="3" id="KW-1185">Reference proteome</keyword>
<evidence type="ECO:0000259" key="1">
    <source>
        <dbReference type="PROSITE" id="PS50943"/>
    </source>
</evidence>
<proteinExistence type="predicted"/>
<reference evidence="2 3" key="1">
    <citation type="submission" date="2019-02" db="EMBL/GenBank/DDBJ databases">
        <authorList>
            <person name="Khodamoradi S."/>
            <person name="Hahnke R.L."/>
            <person name="Kaempfer P."/>
            <person name="Schumann P."/>
            <person name="Rohde M."/>
            <person name="Steinert M."/>
            <person name="Luzhetskyy A."/>
            <person name="Wink J."/>
            <person name="Ruckert C."/>
        </authorList>
    </citation>
    <scope>NUCLEOTIDE SEQUENCE [LARGE SCALE GENOMIC DNA]</scope>
    <source>
        <strain evidence="2 3">M2</strain>
    </source>
</reference>
<dbReference type="InterPro" id="IPR043917">
    <property type="entry name" value="DUF5753"/>
</dbReference>
<dbReference type="CDD" id="cd00093">
    <property type="entry name" value="HTH_XRE"/>
    <property type="match status" value="1"/>
</dbReference>
<dbReference type="KEGG" id="strr:EKD16_06680"/>
<dbReference type="SMART" id="SM00530">
    <property type="entry name" value="HTH_XRE"/>
    <property type="match status" value="1"/>
</dbReference>
<dbReference type="SUPFAM" id="SSF47413">
    <property type="entry name" value="lambda repressor-like DNA-binding domains"/>
    <property type="match status" value="1"/>
</dbReference>
<dbReference type="PROSITE" id="PS50943">
    <property type="entry name" value="HTH_CROC1"/>
    <property type="match status" value="1"/>
</dbReference>
<feature type="domain" description="HTH cro/C1-type" evidence="1">
    <location>
        <begin position="23"/>
        <end position="77"/>
    </location>
</feature>
<accession>A0A4P6PYD5</accession>
<sequence>MDIARLKRGSGPTVRRMLLGSELRKYREARGMSRGEAGHYIRGSESKISRMELGRVGFKVRDVEDLLKLYGVTDKDQVQTMVRLARDSKKPGWWQEYGDALPNWFQVYVGLEEAATRIRVYEAQFVPGMLQTEEYARAVIAAGRPIADPKAEDRVAVRMRRQRHIEGDGGCKLWAIIDEAAVRRPVGGPDVMRGQLERLIKLNERANITLQIIPFSAGAHAAEAGSFTILRYPDFGLSDIIYLEQLTGSMCLDRRPEIDAYTMAMERLSVIAQPPDRTKDILRSMIDDLQSS</sequence>
<organism evidence="2 3">
    <name type="scientific">Streptomonospora litoralis</name>
    <dbReference type="NCBI Taxonomy" id="2498135"/>
    <lineage>
        <taxon>Bacteria</taxon>
        <taxon>Bacillati</taxon>
        <taxon>Actinomycetota</taxon>
        <taxon>Actinomycetes</taxon>
        <taxon>Streptosporangiales</taxon>
        <taxon>Nocardiopsidaceae</taxon>
        <taxon>Streptomonospora</taxon>
    </lineage>
</organism>
<dbReference type="AlphaFoldDB" id="A0A4P6PYD5"/>
<evidence type="ECO:0000313" key="2">
    <source>
        <dbReference type="EMBL" id="QBI53133.1"/>
    </source>
</evidence>
<name>A0A4P6PYD5_9ACTN</name>
<evidence type="ECO:0000313" key="3">
    <source>
        <dbReference type="Proteomes" id="UP000292235"/>
    </source>
</evidence>
<dbReference type="InterPro" id="IPR010982">
    <property type="entry name" value="Lambda_DNA-bd_dom_sf"/>
</dbReference>
<dbReference type="GO" id="GO:0003677">
    <property type="term" value="F:DNA binding"/>
    <property type="evidence" value="ECO:0007669"/>
    <property type="project" value="InterPro"/>
</dbReference>
<dbReference type="Pfam" id="PF19054">
    <property type="entry name" value="DUF5753"/>
    <property type="match status" value="1"/>
</dbReference>